<geneLocation type="plasmid" evidence="4">
    <name>prgalie4872d</name>
</geneLocation>
<reference evidence="3 4" key="1">
    <citation type="submission" date="2016-09" db="EMBL/GenBank/DDBJ databases">
        <title>The complete genome sequences of Rhizobium gallicum, symbiovars gallicum and phaseoli, symbionts associated to common bean (Phaseolus vulgaris).</title>
        <authorList>
            <person name="Bustos P."/>
            <person name="Santamaria R.I."/>
            <person name="Perez-Carrascal O.M."/>
            <person name="Juarez S."/>
            <person name="Lozano L."/>
            <person name="Martinez-Flores I."/>
            <person name="Martinez-Romero E."/>
            <person name="Cevallos M."/>
            <person name="Romero D."/>
            <person name="Davila G."/>
            <person name="Gonzalez V."/>
        </authorList>
    </citation>
    <scope>NUCLEOTIDE SEQUENCE [LARGE SCALE GENOMIC DNA]</scope>
    <source>
        <strain evidence="3 4">IE4872</strain>
        <plasmid evidence="4">prgalie4872d</plasmid>
    </source>
</reference>
<dbReference type="AlphaFoldDB" id="A0A1L5NSA5"/>
<dbReference type="GO" id="GO:0016491">
    <property type="term" value="F:oxidoreductase activity"/>
    <property type="evidence" value="ECO:0007669"/>
    <property type="project" value="UniProtKB-KW"/>
</dbReference>
<dbReference type="SUPFAM" id="SSF51735">
    <property type="entry name" value="NAD(P)-binding Rossmann-fold domains"/>
    <property type="match status" value="1"/>
</dbReference>
<dbReference type="PANTHER" id="PTHR44196">
    <property type="entry name" value="DEHYDROGENASE/REDUCTASE SDR FAMILY MEMBER 7B"/>
    <property type="match status" value="1"/>
</dbReference>
<evidence type="ECO:0000256" key="1">
    <source>
        <dbReference type="ARBA" id="ARBA00006484"/>
    </source>
</evidence>
<dbReference type="InterPro" id="IPR036291">
    <property type="entry name" value="NAD(P)-bd_dom_sf"/>
</dbReference>
<dbReference type="Pfam" id="PF00106">
    <property type="entry name" value="adh_short"/>
    <property type="match status" value="1"/>
</dbReference>
<dbReference type="Gene3D" id="3.40.50.720">
    <property type="entry name" value="NAD(P)-binding Rossmann-like Domain"/>
    <property type="match status" value="1"/>
</dbReference>
<dbReference type="GO" id="GO:0016020">
    <property type="term" value="C:membrane"/>
    <property type="evidence" value="ECO:0007669"/>
    <property type="project" value="TreeGrafter"/>
</dbReference>
<dbReference type="PANTHER" id="PTHR44196:SF1">
    <property type="entry name" value="DEHYDROGENASE_REDUCTASE SDR FAMILY MEMBER 7B"/>
    <property type="match status" value="1"/>
</dbReference>
<dbReference type="Proteomes" id="UP000184749">
    <property type="component" value="Plasmid pRgalIE4872d"/>
</dbReference>
<dbReference type="PROSITE" id="PS00061">
    <property type="entry name" value="ADH_SHORT"/>
    <property type="match status" value="1"/>
</dbReference>
<dbReference type="EMBL" id="CP017105">
    <property type="protein sequence ID" value="APO70774.1"/>
    <property type="molecule type" value="Genomic_DNA"/>
</dbReference>
<accession>A0A1L5NSA5</accession>
<sequence length="277" mass="30025">MHLTGRTILITGGSSGIGRGLAEAFHRGGNHVIIAGRRQALLDEITEAHPGMHGLQVDMQAPEAITRLAEDVQSLFPDLDVLVNAGISRLEAWDRDAIDIDTSLSIIETNILGVLRLTAALLPTLARQPNSTIITTTSGLAFVPRFNYPTYCASKAFLHSWLQSLRHQLRHKPIEVIELPPPYVQTELAGPQQANDPAAMPLADYIAEVIRLLGEPTPANGEIEAYAIDRTAKYRASEAAAKALSDHGIPTSIMRLPPSVHDISRRGRTGHSVPGDR</sequence>
<proteinExistence type="inferred from homology"/>
<dbReference type="InterPro" id="IPR020904">
    <property type="entry name" value="Sc_DH/Rdtase_CS"/>
</dbReference>
<keyword evidence="2" id="KW-0560">Oxidoreductase</keyword>
<organism evidence="3 4">
    <name type="scientific">Rhizobium gallicum</name>
    <dbReference type="NCBI Taxonomy" id="56730"/>
    <lineage>
        <taxon>Bacteria</taxon>
        <taxon>Pseudomonadati</taxon>
        <taxon>Pseudomonadota</taxon>
        <taxon>Alphaproteobacteria</taxon>
        <taxon>Hyphomicrobiales</taxon>
        <taxon>Rhizobiaceae</taxon>
        <taxon>Rhizobium/Agrobacterium group</taxon>
        <taxon>Rhizobium</taxon>
    </lineage>
</organism>
<comment type="similarity">
    <text evidence="1">Belongs to the short-chain dehydrogenases/reductases (SDR) family.</text>
</comment>
<evidence type="ECO:0000313" key="3">
    <source>
        <dbReference type="EMBL" id="APO70774.1"/>
    </source>
</evidence>
<evidence type="ECO:0000256" key="2">
    <source>
        <dbReference type="ARBA" id="ARBA00023002"/>
    </source>
</evidence>
<protein>
    <submittedName>
        <fullName evidence="3">Short-chain dehydrogenase/reductase SDR family protein</fullName>
    </submittedName>
</protein>
<keyword evidence="3" id="KW-0614">Plasmid</keyword>
<name>A0A1L5NSA5_9HYPH</name>
<gene>
    <name evidence="3" type="ORF">IE4872_PD00236</name>
</gene>
<evidence type="ECO:0000313" key="4">
    <source>
        <dbReference type="Proteomes" id="UP000184749"/>
    </source>
</evidence>
<dbReference type="RefSeq" id="WP_083635920.1">
    <property type="nucleotide sequence ID" value="NZ_CP017105.1"/>
</dbReference>
<dbReference type="InterPro" id="IPR002347">
    <property type="entry name" value="SDR_fam"/>
</dbReference>
<dbReference type="PRINTS" id="PR00081">
    <property type="entry name" value="GDHRDH"/>
</dbReference>